<keyword evidence="1" id="KW-0539">Nucleus</keyword>
<dbReference type="InterPro" id="IPR039353">
    <property type="entry name" value="TF_Adf1"/>
</dbReference>
<reference evidence="5" key="1">
    <citation type="submission" date="2025-08" db="UniProtKB">
        <authorList>
            <consortium name="RefSeq"/>
        </authorList>
    </citation>
    <scope>IDENTIFICATION</scope>
</reference>
<dbReference type="PROSITE" id="PS51031">
    <property type="entry name" value="BESS"/>
    <property type="match status" value="1"/>
</dbReference>
<dbReference type="GO" id="GO:0005634">
    <property type="term" value="C:nucleus"/>
    <property type="evidence" value="ECO:0007669"/>
    <property type="project" value="UniProtKB-SubCell"/>
</dbReference>
<dbReference type="GeneID" id="113503463"/>
<comment type="subcellular location">
    <subcellularLocation>
        <location evidence="1">Nucleus</location>
    </subcellularLocation>
</comment>
<dbReference type="KEGG" id="tnl:113503463"/>
<sequence>MDVTKFISMVYANKCLWDQSDATYLLRDHQNKAWRQISEEIGSPIPDLKRKWRGLRDTFVKELRKLKSSQSDPSTDVKPESKWAYFKNLLFLYNTINRKDLKVLEIEFVGQGEQVPERAKRKRHRRSSSNEVDQTLLEIEHEKFRLYQQNVNDPDAQFLMSLLPFLKDVPKHRKLIVRTKLHEVLINEESAFASSAQIEDSEQDDTSNSSED</sequence>
<dbReference type="AlphaFoldDB" id="A0A7E5WKD3"/>
<dbReference type="InParanoid" id="A0A7E5WKD3"/>
<dbReference type="PANTHER" id="PTHR12243:SF67">
    <property type="entry name" value="COREPRESSOR OF PANGOLIN, ISOFORM A-RELATED"/>
    <property type="match status" value="1"/>
</dbReference>
<dbReference type="PANTHER" id="PTHR12243">
    <property type="entry name" value="MADF DOMAIN TRANSCRIPTION FACTOR"/>
    <property type="match status" value="1"/>
</dbReference>
<dbReference type="RefSeq" id="XP_026741245.1">
    <property type="nucleotide sequence ID" value="XM_026885444.1"/>
</dbReference>
<accession>A0A7E5WKD3</accession>
<dbReference type="OrthoDB" id="6487365at2759"/>
<evidence type="ECO:0000259" key="2">
    <source>
        <dbReference type="PROSITE" id="PS51029"/>
    </source>
</evidence>
<dbReference type="GO" id="GO:0003677">
    <property type="term" value="F:DNA binding"/>
    <property type="evidence" value="ECO:0007669"/>
    <property type="project" value="InterPro"/>
</dbReference>
<evidence type="ECO:0000313" key="4">
    <source>
        <dbReference type="Proteomes" id="UP000322000"/>
    </source>
</evidence>
<dbReference type="InterPro" id="IPR004210">
    <property type="entry name" value="BESS_motif"/>
</dbReference>
<name>A0A7E5WKD3_TRINI</name>
<dbReference type="Pfam" id="PF02944">
    <property type="entry name" value="BESS"/>
    <property type="match status" value="1"/>
</dbReference>
<protein>
    <submittedName>
        <fullName evidence="5">Uncharacterized protein LOC113503463</fullName>
    </submittedName>
</protein>
<dbReference type="Pfam" id="PF10545">
    <property type="entry name" value="MADF_DNA_bdg"/>
    <property type="match status" value="1"/>
</dbReference>
<organism evidence="4 5">
    <name type="scientific">Trichoplusia ni</name>
    <name type="common">Cabbage looper</name>
    <dbReference type="NCBI Taxonomy" id="7111"/>
    <lineage>
        <taxon>Eukaryota</taxon>
        <taxon>Metazoa</taxon>
        <taxon>Ecdysozoa</taxon>
        <taxon>Arthropoda</taxon>
        <taxon>Hexapoda</taxon>
        <taxon>Insecta</taxon>
        <taxon>Pterygota</taxon>
        <taxon>Neoptera</taxon>
        <taxon>Endopterygota</taxon>
        <taxon>Lepidoptera</taxon>
        <taxon>Glossata</taxon>
        <taxon>Ditrysia</taxon>
        <taxon>Noctuoidea</taxon>
        <taxon>Noctuidae</taxon>
        <taxon>Plusiinae</taxon>
        <taxon>Trichoplusia</taxon>
    </lineage>
</organism>
<feature type="domain" description="MADF" evidence="2">
    <location>
        <begin position="5"/>
        <end position="97"/>
    </location>
</feature>
<gene>
    <name evidence="5" type="primary">LOC113503463</name>
</gene>
<feature type="domain" description="BESS" evidence="3">
    <location>
        <begin position="152"/>
        <end position="191"/>
    </location>
</feature>
<evidence type="ECO:0000313" key="5">
    <source>
        <dbReference type="RefSeq" id="XP_026741245.1"/>
    </source>
</evidence>
<dbReference type="Proteomes" id="UP000322000">
    <property type="component" value="Chromosome 19"/>
</dbReference>
<evidence type="ECO:0000259" key="3">
    <source>
        <dbReference type="PROSITE" id="PS51031"/>
    </source>
</evidence>
<dbReference type="PROSITE" id="PS51029">
    <property type="entry name" value="MADF"/>
    <property type="match status" value="1"/>
</dbReference>
<dbReference type="InterPro" id="IPR006578">
    <property type="entry name" value="MADF-dom"/>
</dbReference>
<keyword evidence="4" id="KW-1185">Reference proteome</keyword>
<dbReference type="SMART" id="SM00595">
    <property type="entry name" value="MADF"/>
    <property type="match status" value="1"/>
</dbReference>
<evidence type="ECO:0000256" key="1">
    <source>
        <dbReference type="PROSITE-ProRule" id="PRU00371"/>
    </source>
</evidence>
<proteinExistence type="predicted"/>